<dbReference type="InterPro" id="IPR036339">
    <property type="entry name" value="PUB-like_dom_sf"/>
</dbReference>
<dbReference type="Pfam" id="PF09409">
    <property type="entry name" value="PUB"/>
    <property type="match status" value="1"/>
</dbReference>
<keyword evidence="17" id="KW-1185">Reference proteome</keyword>
<keyword evidence="9" id="KW-0378">Hydrolase</keyword>
<name>A0A3S1BC81_ELYCH</name>
<keyword evidence="10" id="KW-0862">Zinc</keyword>
<dbReference type="SMART" id="SM00613">
    <property type="entry name" value="PAW"/>
    <property type="match status" value="1"/>
</dbReference>
<dbReference type="SUPFAM" id="SSF143503">
    <property type="entry name" value="PUG domain-like"/>
    <property type="match status" value="1"/>
</dbReference>
<dbReference type="PROSITE" id="PS51398">
    <property type="entry name" value="PAW"/>
    <property type="match status" value="1"/>
</dbReference>
<dbReference type="SUPFAM" id="SSF54001">
    <property type="entry name" value="Cysteine proteinases"/>
    <property type="match status" value="1"/>
</dbReference>
<dbReference type="Gene3D" id="3.10.620.30">
    <property type="match status" value="1"/>
</dbReference>
<evidence type="ECO:0000256" key="12">
    <source>
        <dbReference type="ARBA" id="ARBA00029604"/>
    </source>
</evidence>
<proteinExistence type="inferred from homology"/>
<organism evidence="16 17">
    <name type="scientific">Elysia chlorotica</name>
    <name type="common">Eastern emerald elysia</name>
    <name type="synonym">Sea slug</name>
    <dbReference type="NCBI Taxonomy" id="188477"/>
    <lineage>
        <taxon>Eukaryota</taxon>
        <taxon>Metazoa</taxon>
        <taxon>Spiralia</taxon>
        <taxon>Lophotrochozoa</taxon>
        <taxon>Mollusca</taxon>
        <taxon>Gastropoda</taxon>
        <taxon>Heterobranchia</taxon>
        <taxon>Euthyneura</taxon>
        <taxon>Panpulmonata</taxon>
        <taxon>Sacoglossa</taxon>
        <taxon>Placobranchoidea</taxon>
        <taxon>Plakobranchidae</taxon>
        <taxon>Elysia</taxon>
    </lineage>
</organism>
<evidence type="ECO:0000256" key="11">
    <source>
        <dbReference type="ARBA" id="ARBA00024870"/>
    </source>
</evidence>
<keyword evidence="7" id="KW-0963">Cytoplasm</keyword>
<comment type="catalytic activity">
    <reaction evidence="1">
        <text>Hydrolysis of an N(4)-(acetyl-beta-D-glucosaminyl)asparagine residue in which the glucosamine residue may be further glycosylated, to yield a (substituted) N-acetyl-beta-D-glucosaminylamine and a peptide containing an aspartate residue.</text>
        <dbReference type="EC" id="3.5.1.52"/>
    </reaction>
</comment>
<dbReference type="SMART" id="SM00460">
    <property type="entry name" value="TGc"/>
    <property type="match status" value="1"/>
</dbReference>
<evidence type="ECO:0000256" key="13">
    <source>
        <dbReference type="ARBA" id="ARBA00032901"/>
    </source>
</evidence>
<dbReference type="FunFam" id="2.60.120.1020:FF:000001">
    <property type="entry name" value="Peptide-N(4)-(N-acetyl-beta-glucosaminyl)asparagine amidase"/>
    <property type="match status" value="1"/>
</dbReference>
<dbReference type="Gene3D" id="1.20.58.2190">
    <property type="match status" value="1"/>
</dbReference>
<protein>
    <recommendedName>
        <fullName evidence="6">Peptide-N(4)-(N-acetyl-beta-glucosaminyl)asparagine amidase</fullName>
        <ecNumber evidence="5">3.5.1.52</ecNumber>
    </recommendedName>
    <alternativeName>
        <fullName evidence="12">N-glycanase 1</fullName>
    </alternativeName>
    <alternativeName>
        <fullName evidence="13">Peptide:N-glycanase</fullName>
    </alternativeName>
</protein>
<dbReference type="EC" id="3.5.1.52" evidence="5"/>
<dbReference type="InterPro" id="IPR038680">
    <property type="entry name" value="PAW_sf"/>
</dbReference>
<evidence type="ECO:0000256" key="10">
    <source>
        <dbReference type="ARBA" id="ARBA00022833"/>
    </source>
</evidence>
<evidence type="ECO:0000256" key="7">
    <source>
        <dbReference type="ARBA" id="ARBA00022490"/>
    </source>
</evidence>
<dbReference type="PANTHER" id="PTHR12143:SF19">
    <property type="entry name" value="PEPTIDE-N(4)-(N-ACETYL-BETA-GLUCOSAMINYL)ASPARAGINE AMIDASE"/>
    <property type="match status" value="1"/>
</dbReference>
<dbReference type="Pfam" id="PF01841">
    <property type="entry name" value="Transglut_core"/>
    <property type="match status" value="1"/>
</dbReference>
<dbReference type="InterPro" id="IPR008979">
    <property type="entry name" value="Galactose-bd-like_sf"/>
</dbReference>
<comment type="caution">
    <text evidence="16">The sequence shown here is derived from an EMBL/GenBank/DDBJ whole genome shotgun (WGS) entry which is preliminary data.</text>
</comment>
<evidence type="ECO:0000313" key="16">
    <source>
        <dbReference type="EMBL" id="RUS80632.1"/>
    </source>
</evidence>
<evidence type="ECO:0000256" key="3">
    <source>
        <dbReference type="ARBA" id="ARBA00004496"/>
    </source>
</evidence>
<dbReference type="GO" id="GO:0046872">
    <property type="term" value="F:metal ion binding"/>
    <property type="evidence" value="ECO:0007669"/>
    <property type="project" value="UniProtKB-KW"/>
</dbReference>
<dbReference type="InterPro" id="IPR002931">
    <property type="entry name" value="Transglutaminase-like"/>
</dbReference>
<evidence type="ECO:0000256" key="9">
    <source>
        <dbReference type="ARBA" id="ARBA00022801"/>
    </source>
</evidence>
<dbReference type="GO" id="GO:0006516">
    <property type="term" value="P:glycoprotein catabolic process"/>
    <property type="evidence" value="ECO:0007669"/>
    <property type="project" value="InterPro"/>
</dbReference>
<dbReference type="Gene3D" id="2.20.25.10">
    <property type="match status" value="1"/>
</dbReference>
<keyword evidence="8" id="KW-0479">Metal-binding</keyword>
<reference evidence="16 17" key="1">
    <citation type="submission" date="2019-01" db="EMBL/GenBank/DDBJ databases">
        <title>A draft genome assembly of the solar-powered sea slug Elysia chlorotica.</title>
        <authorList>
            <person name="Cai H."/>
            <person name="Li Q."/>
            <person name="Fang X."/>
            <person name="Li J."/>
            <person name="Curtis N.E."/>
            <person name="Altenburger A."/>
            <person name="Shibata T."/>
            <person name="Feng M."/>
            <person name="Maeda T."/>
            <person name="Schwartz J.A."/>
            <person name="Shigenobu S."/>
            <person name="Lundholm N."/>
            <person name="Nishiyama T."/>
            <person name="Yang H."/>
            <person name="Hasebe M."/>
            <person name="Li S."/>
            <person name="Pierce S.K."/>
            <person name="Wang J."/>
        </authorList>
    </citation>
    <scope>NUCLEOTIDE SEQUENCE [LARGE SCALE GENOMIC DNA]</scope>
    <source>
        <strain evidence="16">EC2010</strain>
        <tissue evidence="16">Whole organism of an adult</tissue>
    </source>
</reference>
<dbReference type="Gene3D" id="2.60.120.1020">
    <property type="entry name" value="Peptide N glycanase, PAW domain"/>
    <property type="match status" value="1"/>
</dbReference>
<evidence type="ECO:0000313" key="17">
    <source>
        <dbReference type="Proteomes" id="UP000271974"/>
    </source>
</evidence>
<dbReference type="InterPro" id="IPR038765">
    <property type="entry name" value="Papain-like_cys_pep_sf"/>
</dbReference>
<dbReference type="InterPro" id="IPR006588">
    <property type="entry name" value="Peptide_N_glycanase_PAW_dom"/>
</dbReference>
<feature type="domain" description="PAW" evidence="15">
    <location>
        <begin position="427"/>
        <end position="639"/>
    </location>
</feature>
<dbReference type="GO" id="GO:0000224">
    <property type="term" value="F:peptide-N4-(N-acetyl-beta-glucosaminyl)asparagine amidase activity"/>
    <property type="evidence" value="ECO:0007669"/>
    <property type="project" value="UniProtKB-EC"/>
</dbReference>
<sequence length="639" mass="72753">MSTMESSNEIVSTLVNENPKENFLSASDILIKFANNILNNPNEPKYKKIRIGNPAVQNKLLNSVGAMECLFLMGFEEAEDGEHLVLPSGKSLQPIRDIRDGLLQELAKLQTSQQHGQIQQGGRQALSQNSSFEGQRLSQLLASEMQFSGRIREGMKRVLQYENPSTQEKARLVIPLESLQQEAEKSFQSAQANGDLKQDTRDFLLLALLKWFKFTFFKWVDTLPCNKCGGATQHNGNVPPSSEDLRWGASRVESHICRVCQVDTRFPRYTNPEKLLDTRKGRCGEWADCFTLCCRALGFEARYVMDWTDHVWTEVYSSSQLRWLHCDPCENICDKPLLYESGWGKKLTYAIAVSKDEIQDVTWRYSAKHDELLTRRTLCREPWLRQTIHSIWKKQISTLPQERQKELWTRLLCELTEFICIKVDDENLPGRSTGSLAWRQARGELGICAPIGASPDSNNSNQNGFLFKPSAREQQSKLIHVRYSCAADKYQRKSTGDEELLGWEKGIFEQNSICRKEELDWKMVYLARSEGSTSAEITWKFDLTGTDLKLSKMEFKAQSSVFENGKVSWRICAGDSCLFPTVASLQDFAKFDLDASQILMVTASLKGGSGDQAWQHTQLFRQSSGDKDGYPFDIKVMLI</sequence>
<dbReference type="PANTHER" id="PTHR12143">
    <property type="entry name" value="PEPTIDE N-GLYCANASE PNGASE -RELATED"/>
    <property type="match status" value="1"/>
</dbReference>
<dbReference type="EMBL" id="RQTK01000380">
    <property type="protein sequence ID" value="RUS80632.1"/>
    <property type="molecule type" value="Genomic_DNA"/>
</dbReference>
<comment type="cofactor">
    <cofactor evidence="2">
        <name>Zn(2+)</name>
        <dbReference type="ChEBI" id="CHEBI:29105"/>
    </cofactor>
</comment>
<evidence type="ECO:0000256" key="6">
    <source>
        <dbReference type="ARBA" id="ARBA00018546"/>
    </source>
</evidence>
<comment type="subcellular location">
    <subcellularLocation>
        <location evidence="3">Cytoplasm</location>
    </subcellularLocation>
</comment>
<dbReference type="FunFam" id="2.20.25.10:FF:000011">
    <property type="entry name" value="peptide-N(4)-(N-acetyl-beta- glucosaminyl)asparagine amidase"/>
    <property type="match status" value="1"/>
</dbReference>
<dbReference type="OrthoDB" id="409136at2759"/>
<gene>
    <name evidence="16" type="ORF">EGW08_011582</name>
</gene>
<dbReference type="AlphaFoldDB" id="A0A3S1BC81"/>
<comment type="function">
    <text evidence="11">Specifically deglycosylates the denatured form of N-linked glycoproteins in the cytoplasm and assists their proteasome-mediated degradation. Cleaves the beta-aspartyl-glucosamine (GlcNAc) of the glycan and the amide side chain of Asn, converting Asn to Asp. Prefers proteins containing high-mannose over those bearing complex type oligosaccharides. Can recognize misfolded proteins in the endoplasmic reticulum that are exported to the cytosol to be destroyed and deglycosylate them, while it has no activity toward native proteins. Deglycosylation is a prerequisite for subsequent proteasome-mediated degradation of some, but not all, misfolded glycoproteins.</text>
</comment>
<dbReference type="SUPFAM" id="SSF49785">
    <property type="entry name" value="Galactose-binding domain-like"/>
    <property type="match status" value="1"/>
</dbReference>
<evidence type="ECO:0000256" key="5">
    <source>
        <dbReference type="ARBA" id="ARBA00012158"/>
    </source>
</evidence>
<evidence type="ECO:0000256" key="14">
    <source>
        <dbReference type="PROSITE-ProRule" id="PRU00731"/>
    </source>
</evidence>
<evidence type="ECO:0000256" key="1">
    <source>
        <dbReference type="ARBA" id="ARBA00001650"/>
    </source>
</evidence>
<dbReference type="Proteomes" id="UP000271974">
    <property type="component" value="Unassembled WGS sequence"/>
</dbReference>
<dbReference type="STRING" id="188477.A0A3S1BC81"/>
<dbReference type="InterPro" id="IPR050883">
    <property type="entry name" value="PNGase"/>
</dbReference>
<dbReference type="Pfam" id="PF04721">
    <property type="entry name" value="PAW"/>
    <property type="match status" value="1"/>
</dbReference>
<evidence type="ECO:0000256" key="2">
    <source>
        <dbReference type="ARBA" id="ARBA00001947"/>
    </source>
</evidence>
<evidence type="ECO:0000256" key="4">
    <source>
        <dbReference type="ARBA" id="ARBA00009390"/>
    </source>
</evidence>
<accession>A0A3S1BC81</accession>
<comment type="similarity">
    <text evidence="4 14">Belongs to the transglutaminase-like superfamily. PNGase family.</text>
</comment>
<dbReference type="InterPro" id="IPR018997">
    <property type="entry name" value="PUB_domain"/>
</dbReference>
<dbReference type="GO" id="GO:0005829">
    <property type="term" value="C:cytosol"/>
    <property type="evidence" value="ECO:0007669"/>
    <property type="project" value="TreeGrafter"/>
</dbReference>
<evidence type="ECO:0000259" key="15">
    <source>
        <dbReference type="PROSITE" id="PS51398"/>
    </source>
</evidence>
<evidence type="ECO:0000256" key="8">
    <source>
        <dbReference type="ARBA" id="ARBA00022723"/>
    </source>
</evidence>
<dbReference type="SMART" id="SM00580">
    <property type="entry name" value="PUG"/>
    <property type="match status" value="1"/>
</dbReference>
<dbReference type="GO" id="GO:0005634">
    <property type="term" value="C:nucleus"/>
    <property type="evidence" value="ECO:0007669"/>
    <property type="project" value="TreeGrafter"/>
</dbReference>